<protein>
    <recommendedName>
        <fullName evidence="1">N-acetyltransferase domain-containing protein</fullName>
    </recommendedName>
</protein>
<dbReference type="InterPro" id="IPR016181">
    <property type="entry name" value="Acyl_CoA_acyltransferase"/>
</dbReference>
<evidence type="ECO:0000313" key="2">
    <source>
        <dbReference type="EMBL" id="GHO89233.1"/>
    </source>
</evidence>
<evidence type="ECO:0000313" key="3">
    <source>
        <dbReference type="Proteomes" id="UP000635565"/>
    </source>
</evidence>
<dbReference type="Proteomes" id="UP000635565">
    <property type="component" value="Unassembled WGS sequence"/>
</dbReference>
<dbReference type="PROSITE" id="PS51186">
    <property type="entry name" value="GNAT"/>
    <property type="match status" value="1"/>
</dbReference>
<dbReference type="CDD" id="cd04301">
    <property type="entry name" value="NAT_SF"/>
    <property type="match status" value="1"/>
</dbReference>
<name>A0ABQ3VTT4_9CHLR</name>
<dbReference type="EMBL" id="BNJJ01000033">
    <property type="protein sequence ID" value="GHO89233.1"/>
    <property type="molecule type" value="Genomic_DNA"/>
</dbReference>
<feature type="domain" description="N-acetyltransferase" evidence="1">
    <location>
        <begin position="1"/>
        <end position="100"/>
    </location>
</feature>
<comment type="caution">
    <text evidence="2">The sequence shown here is derived from an EMBL/GenBank/DDBJ whole genome shotgun (WGS) entry which is preliminary data.</text>
</comment>
<dbReference type="InterPro" id="IPR000182">
    <property type="entry name" value="GNAT_dom"/>
</dbReference>
<gene>
    <name evidence="2" type="ORF">KSZ_72390</name>
</gene>
<dbReference type="Gene3D" id="3.40.630.30">
    <property type="match status" value="1"/>
</dbReference>
<dbReference type="SUPFAM" id="SSF55729">
    <property type="entry name" value="Acyl-CoA N-acyltransferases (Nat)"/>
    <property type="match status" value="1"/>
</dbReference>
<keyword evidence="3" id="KW-1185">Reference proteome</keyword>
<evidence type="ECO:0000259" key="1">
    <source>
        <dbReference type="PROSITE" id="PS51186"/>
    </source>
</evidence>
<dbReference type="Pfam" id="PF13508">
    <property type="entry name" value="Acetyltransf_7"/>
    <property type="match status" value="1"/>
</dbReference>
<reference evidence="2 3" key="1">
    <citation type="journal article" date="2021" name="Int. J. Syst. Evol. Microbiol.">
        <title>Reticulibacter mediterranei gen. nov., sp. nov., within the new family Reticulibacteraceae fam. nov., and Ktedonospora formicarum gen. nov., sp. nov., Ktedonobacter robiniae sp. nov., Dictyobacter formicarum sp. nov. and Dictyobacter arantiisoli sp. nov., belonging to the class Ktedonobacteria.</title>
        <authorList>
            <person name="Yabe S."/>
            <person name="Zheng Y."/>
            <person name="Wang C.M."/>
            <person name="Sakai Y."/>
            <person name="Abe K."/>
            <person name="Yokota A."/>
            <person name="Donadio S."/>
            <person name="Cavaletti L."/>
            <person name="Monciardini P."/>
        </authorList>
    </citation>
    <scope>NUCLEOTIDE SEQUENCE [LARGE SCALE GENOMIC DNA]</scope>
    <source>
        <strain evidence="2 3">SOSP1-9</strain>
    </source>
</reference>
<organism evidence="2 3">
    <name type="scientific">Dictyobacter formicarum</name>
    <dbReference type="NCBI Taxonomy" id="2778368"/>
    <lineage>
        <taxon>Bacteria</taxon>
        <taxon>Bacillati</taxon>
        <taxon>Chloroflexota</taxon>
        <taxon>Ktedonobacteria</taxon>
        <taxon>Ktedonobacterales</taxon>
        <taxon>Dictyobacteraceae</taxon>
        <taxon>Dictyobacter</taxon>
    </lineage>
</organism>
<sequence>MPLGAAWYRLFPTDAPGYGFVAATIPELTIGVHEKARGLGVGGALLQVLLRAASEQGRPALSLSVDRKNPALRLYERYGFRDAGISQPHESSVTLIATCEPDTQTQH</sequence>
<accession>A0ABQ3VTT4</accession>
<proteinExistence type="predicted"/>